<dbReference type="PROSITE" id="PS50850">
    <property type="entry name" value="MFS"/>
    <property type="match status" value="2"/>
</dbReference>
<feature type="transmembrane region" description="Helical" evidence="10">
    <location>
        <begin position="82"/>
        <end position="101"/>
    </location>
</feature>
<evidence type="ECO:0000313" key="13">
    <source>
        <dbReference type="Proteomes" id="UP001353858"/>
    </source>
</evidence>
<evidence type="ECO:0000259" key="11">
    <source>
        <dbReference type="PROSITE" id="PS50850"/>
    </source>
</evidence>
<dbReference type="SUPFAM" id="SSF103473">
    <property type="entry name" value="MFS general substrate transporter"/>
    <property type="match status" value="2"/>
</dbReference>
<feature type="transmembrane region" description="Helical" evidence="10">
    <location>
        <begin position="779"/>
        <end position="803"/>
    </location>
</feature>
<dbReference type="InterPro" id="IPR036259">
    <property type="entry name" value="MFS_trans_sf"/>
</dbReference>
<keyword evidence="7 10" id="KW-0472">Membrane</keyword>
<feature type="transmembrane region" description="Helical" evidence="10">
    <location>
        <begin position="464"/>
        <end position="491"/>
    </location>
</feature>
<feature type="transmembrane region" description="Helical" evidence="10">
    <location>
        <begin position="753"/>
        <end position="772"/>
    </location>
</feature>
<feature type="transmembrane region" description="Helical" evidence="10">
    <location>
        <begin position="168"/>
        <end position="189"/>
    </location>
</feature>
<keyword evidence="6 10" id="KW-1133">Transmembrane helix</keyword>
<feature type="transmembrane region" description="Helical" evidence="10">
    <location>
        <begin position="511"/>
        <end position="532"/>
    </location>
</feature>
<feature type="transmembrane region" description="Helical" evidence="10">
    <location>
        <begin position="285"/>
        <end position="315"/>
    </location>
</feature>
<evidence type="ECO:0000256" key="8">
    <source>
        <dbReference type="ARBA" id="ARBA00023180"/>
    </source>
</evidence>
<dbReference type="InterPro" id="IPR020846">
    <property type="entry name" value="MFS_dom"/>
</dbReference>
<keyword evidence="13" id="KW-1185">Reference proteome</keyword>
<keyword evidence="4" id="KW-0762">Sugar transport</keyword>
<comment type="caution">
    <text evidence="12">The sequence shown here is derived from an EMBL/GenBank/DDBJ whole genome shotgun (WGS) entry which is preliminary data.</text>
</comment>
<dbReference type="FunFam" id="1.20.1250.20:FF:000218">
    <property type="entry name" value="facilitated trehalose transporter Tret1"/>
    <property type="match status" value="1"/>
</dbReference>
<dbReference type="InterPro" id="IPR005828">
    <property type="entry name" value="MFS_sugar_transport-like"/>
</dbReference>
<feature type="transmembrane region" description="Helical" evidence="10">
    <location>
        <begin position="321"/>
        <end position="342"/>
    </location>
</feature>
<feature type="transmembrane region" description="Helical" evidence="10">
    <location>
        <begin position="625"/>
        <end position="644"/>
    </location>
</feature>
<keyword evidence="8" id="KW-0325">Glycoprotein</keyword>
<evidence type="ECO:0000256" key="4">
    <source>
        <dbReference type="ARBA" id="ARBA00022597"/>
    </source>
</evidence>
<dbReference type="Pfam" id="PF00083">
    <property type="entry name" value="Sugar_tr"/>
    <property type="match status" value="2"/>
</dbReference>
<feature type="transmembrane region" description="Helical" evidence="10">
    <location>
        <begin position="139"/>
        <end position="156"/>
    </location>
</feature>
<name>A0AAN7PWF9_9COLE</name>
<organism evidence="12 13">
    <name type="scientific">Aquatica leii</name>
    <dbReference type="NCBI Taxonomy" id="1421715"/>
    <lineage>
        <taxon>Eukaryota</taxon>
        <taxon>Metazoa</taxon>
        <taxon>Ecdysozoa</taxon>
        <taxon>Arthropoda</taxon>
        <taxon>Hexapoda</taxon>
        <taxon>Insecta</taxon>
        <taxon>Pterygota</taxon>
        <taxon>Neoptera</taxon>
        <taxon>Endopterygota</taxon>
        <taxon>Coleoptera</taxon>
        <taxon>Polyphaga</taxon>
        <taxon>Elateriformia</taxon>
        <taxon>Elateroidea</taxon>
        <taxon>Lampyridae</taxon>
        <taxon>Luciolinae</taxon>
        <taxon>Aquatica</taxon>
    </lineage>
</organism>
<evidence type="ECO:0000313" key="12">
    <source>
        <dbReference type="EMBL" id="KAK4877987.1"/>
    </source>
</evidence>
<dbReference type="PRINTS" id="PR00171">
    <property type="entry name" value="SUGRTRNSPORT"/>
</dbReference>
<protein>
    <recommendedName>
        <fullName evidence="11">Major facilitator superfamily (MFS) profile domain-containing protein</fullName>
    </recommendedName>
</protein>
<comment type="subcellular location">
    <subcellularLocation>
        <location evidence="1">Cell membrane</location>
        <topology evidence="1">Multi-pass membrane protein</topology>
    </subcellularLocation>
</comment>
<evidence type="ECO:0000256" key="1">
    <source>
        <dbReference type="ARBA" id="ARBA00004651"/>
    </source>
</evidence>
<keyword evidence="2" id="KW-0813">Transport</keyword>
<evidence type="ECO:0000256" key="7">
    <source>
        <dbReference type="ARBA" id="ARBA00023136"/>
    </source>
</evidence>
<evidence type="ECO:0000256" key="10">
    <source>
        <dbReference type="SAM" id="Phobius"/>
    </source>
</evidence>
<dbReference type="GO" id="GO:0005886">
    <property type="term" value="C:plasma membrane"/>
    <property type="evidence" value="ECO:0007669"/>
    <property type="project" value="UniProtKB-SubCell"/>
</dbReference>
<feature type="transmembrane region" description="Helical" evidence="10">
    <location>
        <begin position="846"/>
        <end position="864"/>
    </location>
</feature>
<feature type="domain" description="Major facilitator superfamily (MFS) profile" evidence="11">
    <location>
        <begin position="33"/>
        <end position="470"/>
    </location>
</feature>
<feature type="compositionally biased region" description="Acidic residues" evidence="9">
    <location>
        <begin position="8"/>
        <end position="19"/>
    </location>
</feature>
<accession>A0AAN7PWF9</accession>
<evidence type="ECO:0000256" key="3">
    <source>
        <dbReference type="ARBA" id="ARBA00022475"/>
    </source>
</evidence>
<feature type="transmembrane region" description="Helical" evidence="10">
    <location>
        <begin position="34"/>
        <end position="62"/>
    </location>
</feature>
<dbReference type="Proteomes" id="UP001353858">
    <property type="component" value="Unassembled WGS sequence"/>
</dbReference>
<evidence type="ECO:0000256" key="2">
    <source>
        <dbReference type="ARBA" id="ARBA00022448"/>
    </source>
</evidence>
<dbReference type="InterPro" id="IPR003663">
    <property type="entry name" value="Sugar/inositol_transpt"/>
</dbReference>
<keyword evidence="3" id="KW-1003">Cell membrane</keyword>
<feature type="domain" description="Major facilitator superfamily (MFS) profile" evidence="11">
    <location>
        <begin position="464"/>
        <end position="891"/>
    </location>
</feature>
<dbReference type="GO" id="GO:0022857">
    <property type="term" value="F:transmembrane transporter activity"/>
    <property type="evidence" value="ECO:0007669"/>
    <property type="project" value="InterPro"/>
</dbReference>
<dbReference type="Gene3D" id="1.20.1250.20">
    <property type="entry name" value="MFS general substrate transporter like domains"/>
    <property type="match status" value="2"/>
</dbReference>
<evidence type="ECO:0000256" key="9">
    <source>
        <dbReference type="SAM" id="MobiDB-lite"/>
    </source>
</evidence>
<dbReference type="EMBL" id="JARPUR010000004">
    <property type="protein sequence ID" value="KAK4877987.1"/>
    <property type="molecule type" value="Genomic_DNA"/>
</dbReference>
<dbReference type="PANTHER" id="PTHR48021">
    <property type="match status" value="1"/>
</dbReference>
<keyword evidence="5 10" id="KW-0812">Transmembrane</keyword>
<dbReference type="AlphaFoldDB" id="A0AAN7PWF9"/>
<feature type="transmembrane region" description="Helical" evidence="10">
    <location>
        <begin position="563"/>
        <end position="586"/>
    </location>
</feature>
<feature type="transmembrane region" description="Helical" evidence="10">
    <location>
        <begin position="809"/>
        <end position="834"/>
    </location>
</feature>
<dbReference type="InterPro" id="IPR050549">
    <property type="entry name" value="MFS_Trehalose_Transporter"/>
</dbReference>
<evidence type="ECO:0000256" key="6">
    <source>
        <dbReference type="ARBA" id="ARBA00022989"/>
    </source>
</evidence>
<feature type="transmembrane region" description="Helical" evidence="10">
    <location>
        <begin position="113"/>
        <end position="133"/>
    </location>
</feature>
<feature type="transmembrane region" description="Helical" evidence="10">
    <location>
        <begin position="715"/>
        <end position="741"/>
    </location>
</feature>
<feature type="transmembrane region" description="Helical" evidence="10">
    <location>
        <begin position="539"/>
        <end position="557"/>
    </location>
</feature>
<gene>
    <name evidence="12" type="ORF">RN001_010493</name>
</gene>
<feature type="transmembrane region" description="Helical" evidence="10">
    <location>
        <begin position="384"/>
        <end position="405"/>
    </location>
</feature>
<reference evidence="13" key="1">
    <citation type="submission" date="2023-01" db="EMBL/GenBank/DDBJ databases">
        <title>Key to firefly adult light organ development and bioluminescence: homeobox transcription factors regulate luciferase expression and transportation to peroxisome.</title>
        <authorList>
            <person name="Fu X."/>
        </authorList>
    </citation>
    <scope>NUCLEOTIDE SEQUENCE [LARGE SCALE GENOMIC DNA]</scope>
</reference>
<feature type="transmembrane region" description="Helical" evidence="10">
    <location>
        <begin position="195"/>
        <end position="221"/>
    </location>
</feature>
<dbReference type="FunFam" id="1.20.1250.20:FF:000249">
    <property type="entry name" value="facilitated trehalose transporter Tret1"/>
    <property type="match status" value="1"/>
</dbReference>
<sequence>MDINQDNENQDNENQDNENQDNGYRKWLSVCPQVIAATVVFSLNLFVGQMIAYSGVIIPQMLEEQNSTNEKAIPINESDSAWIASAPFLSGLVASLLCGVLTDSIGRLKTIMLSGISGIISLCLIATASNMFSIICGRFIVGIAIVFIGNPTIIYISEISKPNIRGSLLTLSEVFGATGVVLVYLKGWVMHWKTIAWIANLYLIIPIIAMFFLPESPVWLVSKKRMSQAKKSLTWLHKFTFNNSDLVEQELKAMENEQHQKELQEKFNWKDQLKMFLLPTFYKPFLILTVIFFIQQFTGVFLVMFNCVIFCQEIGTTVDPYLASIYIFSVKVAITFVEFFLMRKFNRRTLLLVSAGGMAVSVSLSGLNTYWIQQGTSNYPWVPLSFLLLYIVFSSIGITIIPYIIAGELFSLKIRGVAYSLIVALSKLQIINNLNYNYKKMEETYTCLKEETVVRKCLYLVPQVLAATVVASFNLFLGQMITYSGIIIPQMMEEQNTTGSNAIPITESDSAWIASGPFFAGLAMCLLCGIFVDVVGRLKAILVSSIPGLIGLCLIATSSNMSIIIWGRIIVGISITFIGNSTVIYISEISKPNVRGSFLFLTEFFSSVGMILIYLKGWILNWRTIAWLGNAYLIIPITITYFIPESPAWLVSKRKNDQAKKSLIWFNKYNPNCLKLVEEELLAMKNEQHQKKLENKFHWNSQLKMFFLPTFYKPFLILSTIFLFQQLTGVNIFMFNCVLFFEEIGTEIDPYLASIYIFSVKVGISIVATMLMKKFNRRTLLLVSVGGMGVCICVSGLNTYWIQQGTSNYTWVPLCFLLLYIAFSAIGITSIPFTMAGEVFPIKIRGVAFSLIITVSQLFVFASLQCYFPLSHCLGGSANVQYFFANSSSYK</sequence>
<feature type="region of interest" description="Disordered" evidence="9">
    <location>
        <begin position="1"/>
        <end position="21"/>
    </location>
</feature>
<feature type="transmembrane region" description="Helical" evidence="10">
    <location>
        <begin position="349"/>
        <end position="372"/>
    </location>
</feature>
<feature type="transmembrane region" description="Helical" evidence="10">
    <location>
        <begin position="598"/>
        <end position="619"/>
    </location>
</feature>
<proteinExistence type="predicted"/>
<dbReference type="PANTHER" id="PTHR48021:SF24">
    <property type="entry name" value="MAJOR FACILITATOR SUPERFAMILY (MFS) PROFILE DOMAIN-CONTAINING PROTEIN"/>
    <property type="match status" value="1"/>
</dbReference>
<evidence type="ECO:0000256" key="5">
    <source>
        <dbReference type="ARBA" id="ARBA00022692"/>
    </source>
</evidence>